<dbReference type="PROSITE" id="PS00092">
    <property type="entry name" value="N6_MTASE"/>
    <property type="match status" value="1"/>
</dbReference>
<protein>
    <recommendedName>
        <fullName evidence="4">Release factor glutamine methyltransferase</fullName>
        <shortName evidence="4">RF MTase</shortName>
        <ecNumber evidence="4">2.1.1.297</ecNumber>
    </recommendedName>
    <alternativeName>
        <fullName evidence="4">N5-glutamine methyltransferase PrmC</fullName>
    </alternativeName>
    <alternativeName>
        <fullName evidence="4">Protein-(glutamine-N5) MTase PrmC</fullName>
    </alternativeName>
    <alternativeName>
        <fullName evidence="4">Protein-glutamine N-methyltransferase PrmC</fullName>
    </alternativeName>
</protein>
<dbReference type="Gene3D" id="1.10.8.10">
    <property type="entry name" value="DNA helicase RuvA subunit, C-terminal domain"/>
    <property type="match status" value="1"/>
</dbReference>
<reference evidence="6 7" key="1">
    <citation type="submission" date="2016-09" db="EMBL/GenBank/DDBJ databases">
        <title>Desulfuribacillus arsenicus sp. nov., an obligately anaerobic, dissimilatory arsenic- and antimonate-reducing bacterium isolated from anoxic sediments.</title>
        <authorList>
            <person name="Abin C.A."/>
            <person name="Hollibaugh J.T."/>
        </authorList>
    </citation>
    <scope>NUCLEOTIDE SEQUENCE [LARGE SCALE GENOMIC DNA]</scope>
    <source>
        <strain evidence="6 7">MLFW-2</strain>
    </source>
</reference>
<dbReference type="Proteomes" id="UP000095255">
    <property type="component" value="Unassembled WGS sequence"/>
</dbReference>
<dbReference type="GO" id="GO:0003676">
    <property type="term" value="F:nucleic acid binding"/>
    <property type="evidence" value="ECO:0007669"/>
    <property type="project" value="InterPro"/>
</dbReference>
<feature type="binding site" evidence="4">
    <location>
        <begin position="136"/>
        <end position="140"/>
    </location>
    <ligand>
        <name>S-adenosyl-L-methionine</name>
        <dbReference type="ChEBI" id="CHEBI:59789"/>
    </ligand>
</feature>
<keyword evidence="1 4" id="KW-0489">Methyltransferase</keyword>
<dbReference type="InterPro" id="IPR040758">
    <property type="entry name" value="PrmC_N"/>
</dbReference>
<keyword evidence="3 4" id="KW-0949">S-adenosyl-L-methionine</keyword>
<proteinExistence type="inferred from homology"/>
<evidence type="ECO:0000256" key="4">
    <source>
        <dbReference type="HAMAP-Rule" id="MF_02126"/>
    </source>
</evidence>
<organism evidence="6 7">
    <name type="scientific">Desulfuribacillus stibiiarsenatis</name>
    <dbReference type="NCBI Taxonomy" id="1390249"/>
    <lineage>
        <taxon>Bacteria</taxon>
        <taxon>Bacillati</taxon>
        <taxon>Bacillota</taxon>
        <taxon>Desulfuribacillia</taxon>
        <taxon>Desulfuribacillales</taxon>
        <taxon>Desulfuribacillaceae</taxon>
        <taxon>Desulfuribacillus</taxon>
    </lineage>
</organism>
<dbReference type="SUPFAM" id="SSF53335">
    <property type="entry name" value="S-adenosyl-L-methionine-dependent methyltransferases"/>
    <property type="match status" value="1"/>
</dbReference>
<dbReference type="PANTHER" id="PTHR18895">
    <property type="entry name" value="HEMK METHYLTRANSFERASE"/>
    <property type="match status" value="1"/>
</dbReference>
<dbReference type="GO" id="GO:0102559">
    <property type="term" value="F:peptide chain release factor N(5)-glutamine methyltransferase activity"/>
    <property type="evidence" value="ECO:0007669"/>
    <property type="project" value="UniProtKB-EC"/>
</dbReference>
<evidence type="ECO:0000313" key="6">
    <source>
        <dbReference type="EMBL" id="OEH85426.1"/>
    </source>
</evidence>
<evidence type="ECO:0000256" key="2">
    <source>
        <dbReference type="ARBA" id="ARBA00022679"/>
    </source>
</evidence>
<dbReference type="Gene3D" id="3.40.50.150">
    <property type="entry name" value="Vaccinia Virus protein VP39"/>
    <property type="match status" value="1"/>
</dbReference>
<dbReference type="OrthoDB" id="9800643at2"/>
<dbReference type="InterPro" id="IPR019874">
    <property type="entry name" value="RF_methyltr_PrmC"/>
</dbReference>
<dbReference type="PANTHER" id="PTHR18895:SF74">
    <property type="entry name" value="MTRF1L RELEASE FACTOR GLUTAMINE METHYLTRANSFERASE"/>
    <property type="match status" value="1"/>
</dbReference>
<dbReference type="InterPro" id="IPR029063">
    <property type="entry name" value="SAM-dependent_MTases_sf"/>
</dbReference>
<dbReference type="InterPro" id="IPR004556">
    <property type="entry name" value="HemK-like"/>
</dbReference>
<dbReference type="InterPro" id="IPR050320">
    <property type="entry name" value="N5-glutamine_MTase"/>
</dbReference>
<accession>A0A1E5L5N6</accession>
<feature type="domain" description="Release factor glutamine methyltransferase N-terminal" evidence="5">
    <location>
        <begin position="7"/>
        <end position="76"/>
    </location>
</feature>
<feature type="binding site" evidence="4">
    <location>
        <position position="163"/>
    </location>
    <ligand>
        <name>S-adenosyl-L-methionine</name>
        <dbReference type="ChEBI" id="CHEBI:59789"/>
    </ligand>
</feature>
<evidence type="ECO:0000313" key="7">
    <source>
        <dbReference type="Proteomes" id="UP000095255"/>
    </source>
</evidence>
<comment type="caution">
    <text evidence="6">The sequence shown here is derived from an EMBL/GenBank/DDBJ whole genome shotgun (WGS) entry which is preliminary data.</text>
</comment>
<dbReference type="Pfam" id="PF17827">
    <property type="entry name" value="PrmC_N"/>
    <property type="match status" value="1"/>
</dbReference>
<dbReference type="NCBIfam" id="TIGR00536">
    <property type="entry name" value="hemK_fam"/>
    <property type="match status" value="1"/>
</dbReference>
<dbReference type="AlphaFoldDB" id="A0A1E5L5N6"/>
<keyword evidence="2 4" id="KW-0808">Transferase</keyword>
<dbReference type="InterPro" id="IPR002052">
    <property type="entry name" value="DNA_methylase_N6_adenine_CS"/>
</dbReference>
<dbReference type="EMBL" id="MJAT01000022">
    <property type="protein sequence ID" value="OEH85426.1"/>
    <property type="molecule type" value="Genomic_DNA"/>
</dbReference>
<dbReference type="GO" id="GO:0032259">
    <property type="term" value="P:methylation"/>
    <property type="evidence" value="ECO:0007669"/>
    <property type="project" value="UniProtKB-KW"/>
</dbReference>
<evidence type="ECO:0000256" key="1">
    <source>
        <dbReference type="ARBA" id="ARBA00022603"/>
    </source>
</evidence>
<comment type="catalytic activity">
    <reaction evidence="4">
        <text>L-glutaminyl-[peptide chain release factor] + S-adenosyl-L-methionine = N(5)-methyl-L-glutaminyl-[peptide chain release factor] + S-adenosyl-L-homocysteine + H(+)</text>
        <dbReference type="Rhea" id="RHEA:42896"/>
        <dbReference type="Rhea" id="RHEA-COMP:10271"/>
        <dbReference type="Rhea" id="RHEA-COMP:10272"/>
        <dbReference type="ChEBI" id="CHEBI:15378"/>
        <dbReference type="ChEBI" id="CHEBI:30011"/>
        <dbReference type="ChEBI" id="CHEBI:57856"/>
        <dbReference type="ChEBI" id="CHEBI:59789"/>
        <dbReference type="ChEBI" id="CHEBI:61891"/>
        <dbReference type="EC" id="2.1.1.297"/>
    </reaction>
</comment>
<dbReference type="CDD" id="cd02440">
    <property type="entry name" value="AdoMet_MTases"/>
    <property type="match status" value="1"/>
</dbReference>
<keyword evidence="7" id="KW-1185">Reference proteome</keyword>
<evidence type="ECO:0000256" key="3">
    <source>
        <dbReference type="ARBA" id="ARBA00022691"/>
    </source>
</evidence>
<name>A0A1E5L5N6_9FIRM</name>
<dbReference type="STRING" id="1390249.BHU72_04875"/>
<feature type="binding site" evidence="4">
    <location>
        <begin position="241"/>
        <end position="244"/>
    </location>
    <ligand>
        <name>substrate</name>
    </ligand>
</feature>
<comment type="similarity">
    <text evidence="4">Belongs to the protein N5-glutamine methyltransferase family. PrmC subfamily.</text>
</comment>
<gene>
    <name evidence="4" type="primary">prmC</name>
    <name evidence="6" type="ORF">BHU72_04875</name>
</gene>
<dbReference type="HAMAP" id="MF_02126">
    <property type="entry name" value="RF_methyltr_PrmC"/>
    <property type="match status" value="1"/>
</dbReference>
<comment type="caution">
    <text evidence="4">Lacks conserved residue(s) required for the propagation of feature annotation.</text>
</comment>
<dbReference type="EC" id="2.1.1.297" evidence="4"/>
<evidence type="ECO:0000259" key="5">
    <source>
        <dbReference type="Pfam" id="PF17827"/>
    </source>
</evidence>
<comment type="function">
    <text evidence="4">Methylates the class 1 translation termination release factors RF1/PrfA and RF2/PrfB on the glutamine residue of the universally conserved GGQ motif.</text>
</comment>
<sequence length="335" mass="38218">MLKTYREAYLWASSFLQQKQTQNPKFEAELLLRKVAGLERHQLFMSWDESLPEGAFQRFTESIELRGRHVPIQYILKNQEFYGRDFYVDERVLIPRPETELLVEQAMRRIGEIHELKLRVTDSNKTNPDIRILDIGTGSGVIPITITLESALKGYQLHVDAVEISSDALAVAKINGERLIENVSVSSLGHIDVKMPTWHLGDLWPGQPLSSQIHPASDQTHHAANQTYHASVELYDMILSNPPYIDLQDQAILASEVKDYEPHLALFAEDNGLAIYKRIIREARNYSLKGGWLGFEIGYGQSLDIQNLLQFEGYQDIAVYQDLAGIDRVIFAKRV</sequence>
<dbReference type="RefSeq" id="WP_069702253.1">
    <property type="nucleotide sequence ID" value="NZ_MJAT01000022.1"/>
</dbReference>
<feature type="binding site" evidence="4">
    <location>
        <position position="241"/>
    </location>
    <ligand>
        <name>S-adenosyl-L-methionine</name>
        <dbReference type="ChEBI" id="CHEBI:59789"/>
    </ligand>
</feature>